<sequence length="130" mass="14188">MALFDFTNAMFCYFTIAGELTSRGFTVHFNGLHVDTDSGRADIEMVVLDDISIWAELTATVMPAGDEPDYQVVRITVDECDISDAVDAANEQLHRDLESNPLSPQQAASSIAAAMVDSVGMFRTSFTEVD</sequence>
<reference evidence="1 2" key="1">
    <citation type="submission" date="2017-11" db="EMBL/GenBank/DDBJ databases">
        <title>Infants hospitalized years apart are colonized by the same room-sourced microbial strains.</title>
        <authorList>
            <person name="Brooks B."/>
            <person name="Olm M.R."/>
            <person name="Firek B.A."/>
            <person name="Baker R."/>
            <person name="Thomas B.C."/>
            <person name="Morowitz M.J."/>
            <person name="Banfield J.F."/>
        </authorList>
    </citation>
    <scope>NUCLEOTIDE SEQUENCE [LARGE SCALE GENOMIC DNA]</scope>
    <source>
        <strain evidence="1">S2_012_000_R3_87</strain>
    </source>
</reference>
<organism evidence="1 2">
    <name type="scientific">Corynebacterium urealyticum</name>
    <dbReference type="NCBI Taxonomy" id="43771"/>
    <lineage>
        <taxon>Bacteria</taxon>
        <taxon>Bacillati</taxon>
        <taxon>Actinomycetota</taxon>
        <taxon>Actinomycetes</taxon>
        <taxon>Mycobacteriales</taxon>
        <taxon>Corynebacteriaceae</taxon>
        <taxon>Corynebacterium</taxon>
    </lineage>
</organism>
<evidence type="ECO:0000313" key="2">
    <source>
        <dbReference type="Proteomes" id="UP000249451"/>
    </source>
</evidence>
<dbReference type="AlphaFoldDB" id="A0A2W5CUV3"/>
<dbReference type="EMBL" id="QFNY01000370">
    <property type="protein sequence ID" value="PZO97748.1"/>
    <property type="molecule type" value="Genomic_DNA"/>
</dbReference>
<dbReference type="Proteomes" id="UP000249451">
    <property type="component" value="Unassembled WGS sequence"/>
</dbReference>
<gene>
    <name evidence="1" type="ORF">DI609_12435</name>
</gene>
<protein>
    <submittedName>
        <fullName evidence="1">Uncharacterized protein</fullName>
    </submittedName>
</protein>
<evidence type="ECO:0000313" key="1">
    <source>
        <dbReference type="EMBL" id="PZO97748.1"/>
    </source>
</evidence>
<accession>A0A2W5CUV3</accession>
<comment type="caution">
    <text evidence="1">The sequence shown here is derived from an EMBL/GenBank/DDBJ whole genome shotgun (WGS) entry which is preliminary data.</text>
</comment>
<name>A0A2W5CUV3_9CORY</name>
<proteinExistence type="predicted"/>